<protein>
    <recommendedName>
        <fullName evidence="7">Leucine carboxyl methyltransferase 1</fullName>
        <ecNumber evidence="7">2.1.1.233</ecNumber>
    </recommendedName>
</protein>
<dbReference type="FunFam" id="3.40.50.150:FF:000092">
    <property type="entry name" value="Leucine carboxyl methyltransferase 1"/>
    <property type="match status" value="1"/>
</dbReference>
<feature type="binding site" evidence="8">
    <location>
        <position position="206"/>
    </location>
    <ligand>
        <name>S-adenosyl-L-methionine</name>
        <dbReference type="ChEBI" id="CHEBI:59789"/>
    </ligand>
</feature>
<accession>A0AAV2TX28</accession>
<dbReference type="InterPro" id="IPR007213">
    <property type="entry name" value="Ppm1/Ppm2/Tcmp"/>
</dbReference>
<feature type="binding site" evidence="8">
    <location>
        <position position="57"/>
    </location>
    <ligand>
        <name>S-adenosyl-L-methionine</name>
        <dbReference type="ChEBI" id="CHEBI:59789"/>
    </ligand>
</feature>
<dbReference type="Gene3D" id="3.40.50.150">
    <property type="entry name" value="Vaccinia Virus protein VP39"/>
    <property type="match status" value="1"/>
</dbReference>
<dbReference type="PANTHER" id="PTHR13600:SF33">
    <property type="entry name" value="LEUCINE CARBOXYL METHYLTRANSFERASE 1"/>
    <property type="match status" value="1"/>
</dbReference>
<dbReference type="EMBL" id="CAXLJL010000933">
    <property type="protein sequence ID" value="CAL5141914.1"/>
    <property type="molecule type" value="Genomic_DNA"/>
</dbReference>
<name>A0AAV2TX28_CALDB</name>
<proteinExistence type="inferred from homology"/>
<dbReference type="InterPro" id="IPR029063">
    <property type="entry name" value="SAM-dependent_MTases_sf"/>
</dbReference>
<dbReference type="SUPFAM" id="SSF53335">
    <property type="entry name" value="S-adenosyl-L-methionine-dependent methyltransferases"/>
    <property type="match status" value="1"/>
</dbReference>
<dbReference type="GO" id="GO:0005829">
    <property type="term" value="C:cytosol"/>
    <property type="evidence" value="ECO:0007669"/>
    <property type="project" value="TreeGrafter"/>
</dbReference>
<feature type="region of interest" description="Disordered" evidence="9">
    <location>
        <begin position="128"/>
        <end position="155"/>
    </location>
</feature>
<dbReference type="EC" id="2.1.1.233" evidence="7"/>
<dbReference type="AlphaFoldDB" id="A0AAV2TX28"/>
<organism evidence="10 11">
    <name type="scientific">Calicophoron daubneyi</name>
    <name type="common">Rumen fluke</name>
    <name type="synonym">Paramphistomum daubneyi</name>
    <dbReference type="NCBI Taxonomy" id="300641"/>
    <lineage>
        <taxon>Eukaryota</taxon>
        <taxon>Metazoa</taxon>
        <taxon>Spiralia</taxon>
        <taxon>Lophotrochozoa</taxon>
        <taxon>Platyhelminthes</taxon>
        <taxon>Trematoda</taxon>
        <taxon>Digenea</taxon>
        <taxon>Plagiorchiida</taxon>
        <taxon>Pronocephalata</taxon>
        <taxon>Paramphistomoidea</taxon>
        <taxon>Paramphistomidae</taxon>
        <taxon>Calicophoron</taxon>
    </lineage>
</organism>
<feature type="compositionally biased region" description="Basic and acidic residues" evidence="9">
    <location>
        <begin position="128"/>
        <end position="143"/>
    </location>
</feature>
<evidence type="ECO:0000256" key="7">
    <source>
        <dbReference type="PIRNR" id="PIRNR016305"/>
    </source>
</evidence>
<comment type="similarity">
    <text evidence="3 7">Belongs to the methyltransferase superfamily. LCMT family.</text>
</comment>
<dbReference type="Pfam" id="PF04072">
    <property type="entry name" value="LCM"/>
    <property type="match status" value="1"/>
</dbReference>
<comment type="function">
    <text evidence="2 7">Methylates the carboxyl group of the C-terminal leucine residue of protein phosphatase 2A catalytic subunits to form alpha-leucine ester residues.</text>
</comment>
<keyword evidence="5 7" id="KW-0808">Transferase</keyword>
<evidence type="ECO:0000313" key="10">
    <source>
        <dbReference type="EMBL" id="CAL5141914.1"/>
    </source>
</evidence>
<dbReference type="PANTHER" id="PTHR13600">
    <property type="entry name" value="LEUCINE CARBOXYL METHYLTRANSFERASE"/>
    <property type="match status" value="1"/>
</dbReference>
<evidence type="ECO:0000256" key="6">
    <source>
        <dbReference type="ARBA" id="ARBA00022691"/>
    </source>
</evidence>
<evidence type="ECO:0000313" key="11">
    <source>
        <dbReference type="Proteomes" id="UP001497525"/>
    </source>
</evidence>
<comment type="caution">
    <text evidence="10">The sequence shown here is derived from an EMBL/GenBank/DDBJ whole genome shotgun (WGS) entry which is preliminary data.</text>
</comment>
<evidence type="ECO:0000256" key="3">
    <source>
        <dbReference type="ARBA" id="ARBA00010703"/>
    </source>
</evidence>
<evidence type="ECO:0000256" key="5">
    <source>
        <dbReference type="ARBA" id="ARBA00022679"/>
    </source>
</evidence>
<keyword evidence="4 7" id="KW-0489">Methyltransferase</keyword>
<dbReference type="Proteomes" id="UP001497525">
    <property type="component" value="Unassembled WGS sequence"/>
</dbReference>
<sequence>MATNIPSDQVIQSTNDDATSSKAYAVKRGYWVDPYIKYFSHSPSRPTPEINRGYFVRAQAFKALTISFIKNNEGKCQVLNLGAGSDTLYFNLRDANILPLKFVEVDLEHNVLRKSMIIKNKKLLRDVKERTDVKQQPESHATKQGDSAADAGTQNPPRTYLATDDYCLVSFDLRRPVEQLVGYLCDADMTSGRGLNSTLPTLFLAECVLVYMSPSQSLQLLQGISSKFPNAAFLHYEQVNMHDRFGSVMVSNFHARGCDLPGIPACGSIQEQEKRFLDAGWKNAKAWTVTEVYQALGADTRSRIGRVEMLDDVEIVKQLFDHYCILYAWMDDSLHPWSGIDEPLSIIQ</sequence>
<dbReference type="InterPro" id="IPR016651">
    <property type="entry name" value="LCMT1"/>
</dbReference>
<evidence type="ECO:0000256" key="4">
    <source>
        <dbReference type="ARBA" id="ARBA00022603"/>
    </source>
</evidence>
<evidence type="ECO:0000256" key="1">
    <source>
        <dbReference type="ARBA" id="ARBA00000724"/>
    </source>
</evidence>
<dbReference type="GO" id="GO:0032259">
    <property type="term" value="P:methylation"/>
    <property type="evidence" value="ECO:0007669"/>
    <property type="project" value="UniProtKB-KW"/>
</dbReference>
<comment type="catalytic activity">
    <reaction evidence="1 7">
        <text>[phosphatase 2A protein]-C-terminal L-leucine + S-adenosyl-L-methionine = [phosphatase 2A protein]-C-terminal L-leucine methyl ester + S-adenosyl-L-homocysteine</text>
        <dbReference type="Rhea" id="RHEA:48544"/>
        <dbReference type="Rhea" id="RHEA-COMP:12134"/>
        <dbReference type="Rhea" id="RHEA-COMP:12135"/>
        <dbReference type="ChEBI" id="CHEBI:57856"/>
        <dbReference type="ChEBI" id="CHEBI:59789"/>
        <dbReference type="ChEBI" id="CHEBI:90516"/>
        <dbReference type="ChEBI" id="CHEBI:90517"/>
        <dbReference type="EC" id="2.1.1.233"/>
    </reaction>
</comment>
<evidence type="ECO:0000256" key="9">
    <source>
        <dbReference type="SAM" id="MobiDB-lite"/>
    </source>
</evidence>
<feature type="binding site" evidence="8">
    <location>
        <begin position="172"/>
        <end position="173"/>
    </location>
    <ligand>
        <name>S-adenosyl-L-methionine</name>
        <dbReference type="ChEBI" id="CHEBI:59789"/>
    </ligand>
</feature>
<keyword evidence="6 7" id="KW-0949">S-adenosyl-L-methionine</keyword>
<reference evidence="10" key="1">
    <citation type="submission" date="2024-06" db="EMBL/GenBank/DDBJ databases">
        <authorList>
            <person name="Liu X."/>
            <person name="Lenzi L."/>
            <person name="Haldenby T S."/>
            <person name="Uol C."/>
        </authorList>
    </citation>
    <scope>NUCLEOTIDE SEQUENCE</scope>
</reference>
<dbReference type="GO" id="GO:0009966">
    <property type="term" value="P:regulation of signal transduction"/>
    <property type="evidence" value="ECO:0007669"/>
    <property type="project" value="UniProtKB-ARBA"/>
</dbReference>
<feature type="binding site" evidence="8">
    <location>
        <position position="82"/>
    </location>
    <ligand>
        <name>S-adenosyl-L-methionine</name>
        <dbReference type="ChEBI" id="CHEBI:59789"/>
    </ligand>
</feature>
<dbReference type="PIRSF" id="PIRSF016305">
    <property type="entry name" value="LCM_mtfrase"/>
    <property type="match status" value="1"/>
</dbReference>
<gene>
    <name evidence="10" type="ORF">CDAUBV1_LOCUS17209</name>
</gene>
<dbReference type="GO" id="GO:0018423">
    <property type="term" value="F:protein C-terminal leucine carboxyl O-methyltransferase activity"/>
    <property type="evidence" value="ECO:0007669"/>
    <property type="project" value="UniProtKB-EC"/>
</dbReference>
<evidence type="ECO:0000256" key="2">
    <source>
        <dbReference type="ARBA" id="ARBA00003455"/>
    </source>
</evidence>
<evidence type="ECO:0000256" key="8">
    <source>
        <dbReference type="PIRSR" id="PIRSR016305-1"/>
    </source>
</evidence>